<evidence type="ECO:0000256" key="2">
    <source>
        <dbReference type="SAM" id="SignalP"/>
    </source>
</evidence>
<dbReference type="Proteomes" id="UP000736787">
    <property type="component" value="Unassembled WGS sequence"/>
</dbReference>
<proteinExistence type="predicted"/>
<feature type="signal peptide" evidence="2">
    <location>
        <begin position="1"/>
        <end position="17"/>
    </location>
</feature>
<reference evidence="3" key="1">
    <citation type="submission" date="2018-10" db="EMBL/GenBank/DDBJ databases">
        <title>Effector identification in a new, highly contiguous assembly of the strawberry crown rot pathogen Phytophthora cactorum.</title>
        <authorList>
            <person name="Armitage A.D."/>
            <person name="Nellist C.F."/>
            <person name="Bates H."/>
            <person name="Vickerstaff R.J."/>
            <person name="Harrison R.J."/>
        </authorList>
    </citation>
    <scope>NUCLEOTIDE SEQUENCE</scope>
    <source>
        <strain evidence="3">4040</strain>
    </source>
</reference>
<evidence type="ECO:0000256" key="1">
    <source>
        <dbReference type="SAM" id="MobiDB-lite"/>
    </source>
</evidence>
<name>A0A8T1CQ67_9STRA</name>
<feature type="chain" id="PRO_5035840426" description="Reverse transcriptase Ty1/copia-type domain-containing protein" evidence="2">
    <location>
        <begin position="18"/>
        <end position="206"/>
    </location>
</feature>
<protein>
    <recommendedName>
        <fullName evidence="5">Reverse transcriptase Ty1/copia-type domain-containing protein</fullName>
    </recommendedName>
</protein>
<feature type="region of interest" description="Disordered" evidence="1">
    <location>
        <begin position="90"/>
        <end position="153"/>
    </location>
</feature>
<feature type="compositionally biased region" description="Basic residues" evidence="1">
    <location>
        <begin position="115"/>
        <end position="127"/>
    </location>
</feature>
<gene>
    <name evidence="3" type="ORF">PC117_g14976</name>
</gene>
<organism evidence="3 4">
    <name type="scientific">Phytophthora cactorum</name>
    <dbReference type="NCBI Taxonomy" id="29920"/>
    <lineage>
        <taxon>Eukaryota</taxon>
        <taxon>Sar</taxon>
        <taxon>Stramenopiles</taxon>
        <taxon>Oomycota</taxon>
        <taxon>Peronosporomycetes</taxon>
        <taxon>Peronosporales</taxon>
        <taxon>Peronosporaceae</taxon>
        <taxon>Phytophthora</taxon>
    </lineage>
</organism>
<accession>A0A8T1CQ67</accession>
<sequence>MHRTILNLARCMVFGAGLPLSFWGDAGEYGMYVLNWSSSRANEDQKSSLKVLTGQASNLRHIVVFGSKVQGVPSENKVIVTGHAQKICALEEKPDEKTPTVQTPTTSAPPAARPAPRRSRRPRRKSRHCAEADGDVEVSNSHADDPEPKNYRQAQKCAESALWAAAEQEELAALQANNTWKLVKCDAGIVRFHIKFVYKKQRTGTG</sequence>
<evidence type="ECO:0000313" key="3">
    <source>
        <dbReference type="EMBL" id="KAG2926166.1"/>
    </source>
</evidence>
<evidence type="ECO:0000313" key="4">
    <source>
        <dbReference type="Proteomes" id="UP000736787"/>
    </source>
</evidence>
<keyword evidence="2" id="KW-0732">Signal</keyword>
<dbReference type="EMBL" id="RCMK01000484">
    <property type="protein sequence ID" value="KAG2926166.1"/>
    <property type="molecule type" value="Genomic_DNA"/>
</dbReference>
<dbReference type="AlphaFoldDB" id="A0A8T1CQ67"/>
<comment type="caution">
    <text evidence="3">The sequence shown here is derived from an EMBL/GenBank/DDBJ whole genome shotgun (WGS) entry which is preliminary data.</text>
</comment>
<dbReference type="VEuPathDB" id="FungiDB:PC110_g14522"/>
<evidence type="ECO:0008006" key="5">
    <source>
        <dbReference type="Google" id="ProtNLM"/>
    </source>
</evidence>